<evidence type="ECO:0000313" key="2">
    <source>
        <dbReference type="Proteomes" id="UP000235653"/>
    </source>
</evidence>
<dbReference type="EMBL" id="JQAN02000011">
    <property type="protein sequence ID" value="PPD57773.1"/>
    <property type="molecule type" value="Genomic_DNA"/>
</dbReference>
<reference evidence="1 2" key="1">
    <citation type="journal article" date="2017" name="ISME J.">
        <title>Grape pomace compost harbors organohalide-respiring Dehalogenimonas species with novel reductive dehalogenase genes.</title>
        <authorList>
            <person name="Yang Y."/>
            <person name="Higgins S.A."/>
            <person name="Yan J."/>
            <person name="Simsir B."/>
            <person name="Chourey K."/>
            <person name="Iyer R."/>
            <person name="Hettich R.L."/>
            <person name="Baldwin B."/>
            <person name="Ogles D.M."/>
            <person name="Loffler F.E."/>
        </authorList>
    </citation>
    <scope>NUCLEOTIDE SEQUENCE [LARGE SCALE GENOMIC DNA]</scope>
    <source>
        <strain evidence="1 2">GP</strain>
    </source>
</reference>
<name>A0A2P5P644_9CHLR</name>
<protein>
    <submittedName>
        <fullName evidence="1">Uncharacterized protein</fullName>
    </submittedName>
</protein>
<sequence>MIHLSGQLCDMRNLMSVMKITGLVVLLLSGTQVRGSNVPTFEAAFIPTSLQAVGWVERSVTHHPSLRRPFLDAQLL</sequence>
<organism evidence="1 2">
    <name type="scientific">Dehalogenimonas etheniformans</name>
    <dbReference type="NCBI Taxonomy" id="1536648"/>
    <lineage>
        <taxon>Bacteria</taxon>
        <taxon>Bacillati</taxon>
        <taxon>Chloroflexota</taxon>
        <taxon>Dehalococcoidia</taxon>
        <taxon>Dehalococcoidales</taxon>
        <taxon>Dehalococcoidaceae</taxon>
        <taxon>Dehalogenimonas</taxon>
    </lineage>
</organism>
<proteinExistence type="predicted"/>
<keyword evidence="2" id="KW-1185">Reference proteome</keyword>
<evidence type="ECO:0000313" key="1">
    <source>
        <dbReference type="EMBL" id="PPD57773.1"/>
    </source>
</evidence>
<dbReference type="AlphaFoldDB" id="A0A2P5P644"/>
<accession>A0A2P5P644</accession>
<comment type="caution">
    <text evidence="1">The sequence shown here is derived from an EMBL/GenBank/DDBJ whole genome shotgun (WGS) entry which is preliminary data.</text>
</comment>
<gene>
    <name evidence="1" type="ORF">JP09_008540</name>
</gene>
<dbReference type="Proteomes" id="UP000235653">
    <property type="component" value="Unassembled WGS sequence"/>
</dbReference>